<name>A0A6M3L312_9ZZZZ</name>
<dbReference type="AlphaFoldDB" id="A0A6M3L312"/>
<dbReference type="EMBL" id="MT142802">
    <property type="protein sequence ID" value="QJA88750.1"/>
    <property type="molecule type" value="Genomic_DNA"/>
</dbReference>
<sequence>MESEPLGLNNLIVVSDLHAGCRFGLCPPEPQILDGNNPVYASPLQNKVWQWWKEFWNEWVPTVTRHEPYAVLINGDSMDGVHHGNTTQFSQNLTDQKRIAERILEPIIEKCKGKFYMIRGTEAHVGKSGTNEEDLAKALGAIPDEEGNYARWEMWIEIGSGLVHAIHHIGTTGSLAYETTALSKEYTEACSDAGRWERQAPNIIVRSHRHRLAETRVPTEKGYGICVVTPGWQLKTPLVYRIAGGRLTTPQFGGVLIRAGNEELYTRHKVWSISRTPSVRL</sequence>
<accession>A0A6M3L312</accession>
<reference evidence="1" key="1">
    <citation type="submission" date="2020-03" db="EMBL/GenBank/DDBJ databases">
        <title>The deep terrestrial virosphere.</title>
        <authorList>
            <person name="Holmfeldt K."/>
            <person name="Nilsson E."/>
            <person name="Simone D."/>
            <person name="Lopez-Fernandez M."/>
            <person name="Wu X."/>
            <person name="de Brujin I."/>
            <person name="Lundin D."/>
            <person name="Andersson A."/>
            <person name="Bertilsson S."/>
            <person name="Dopson M."/>
        </authorList>
    </citation>
    <scope>NUCLEOTIDE SEQUENCE</scope>
    <source>
        <strain evidence="1">MM415B02695</strain>
    </source>
</reference>
<organism evidence="1">
    <name type="scientific">viral metagenome</name>
    <dbReference type="NCBI Taxonomy" id="1070528"/>
    <lineage>
        <taxon>unclassified sequences</taxon>
        <taxon>metagenomes</taxon>
        <taxon>organismal metagenomes</taxon>
    </lineage>
</organism>
<evidence type="ECO:0008006" key="2">
    <source>
        <dbReference type="Google" id="ProtNLM"/>
    </source>
</evidence>
<gene>
    <name evidence="1" type="ORF">MM415B02695_0005</name>
</gene>
<dbReference type="InterPro" id="IPR029052">
    <property type="entry name" value="Metallo-depent_PP-like"/>
</dbReference>
<evidence type="ECO:0000313" key="1">
    <source>
        <dbReference type="EMBL" id="QJA88750.1"/>
    </source>
</evidence>
<dbReference type="SUPFAM" id="SSF56300">
    <property type="entry name" value="Metallo-dependent phosphatases"/>
    <property type="match status" value="1"/>
</dbReference>
<protein>
    <recommendedName>
        <fullName evidence="2">Calcineurin-like phosphoesterase</fullName>
    </recommendedName>
</protein>
<proteinExistence type="predicted"/>